<dbReference type="Gene3D" id="3.40.630.30">
    <property type="match status" value="1"/>
</dbReference>
<accession>A0A1I7RZE0</accession>
<proteinExistence type="predicted"/>
<dbReference type="Pfam" id="PF00583">
    <property type="entry name" value="Acetyltransf_1"/>
    <property type="match status" value="1"/>
</dbReference>
<organism evidence="3 5">
    <name type="scientific">Bursaphelenchus xylophilus</name>
    <name type="common">Pinewood nematode worm</name>
    <name type="synonym">Aphelenchoides xylophilus</name>
    <dbReference type="NCBI Taxonomy" id="6326"/>
    <lineage>
        <taxon>Eukaryota</taxon>
        <taxon>Metazoa</taxon>
        <taxon>Ecdysozoa</taxon>
        <taxon>Nematoda</taxon>
        <taxon>Chromadorea</taxon>
        <taxon>Rhabditida</taxon>
        <taxon>Tylenchina</taxon>
        <taxon>Tylenchomorpha</taxon>
        <taxon>Aphelenchoidea</taxon>
        <taxon>Aphelenchoididae</taxon>
        <taxon>Bursaphelenchus</taxon>
    </lineage>
</organism>
<dbReference type="InterPro" id="IPR000182">
    <property type="entry name" value="GNAT_dom"/>
</dbReference>
<reference evidence="2" key="2">
    <citation type="submission" date="2020-09" db="EMBL/GenBank/DDBJ databases">
        <authorList>
            <person name="Kikuchi T."/>
        </authorList>
    </citation>
    <scope>NUCLEOTIDE SEQUENCE</scope>
    <source>
        <strain evidence="2">Ka4C1</strain>
    </source>
</reference>
<dbReference type="InterPro" id="IPR016181">
    <property type="entry name" value="Acyl_CoA_acyltransferase"/>
</dbReference>
<dbReference type="CDD" id="cd04301">
    <property type="entry name" value="NAT_SF"/>
    <property type="match status" value="1"/>
</dbReference>
<dbReference type="EMBL" id="CAJFCV020000003">
    <property type="protein sequence ID" value="CAG9106536.1"/>
    <property type="molecule type" value="Genomic_DNA"/>
</dbReference>
<sequence>MDKYELVPLFGNEEKIPDCITLLNEEWPKSETFRLNSLNKYCKPSPPMSVILLDSETRELIGHSRFLNVCNYGAGRAAYLESLIIRKADRGKGIGKVLVQKCVEKAKNEGYSVVLLCTEDQMEFYEKCGFQCCEFLPILTMGVEACVASSVVFSEIKPIDRKECKTTLPVSNGVLPSSAALTAISNGPLPPPPPAPSIKSPVRVNKPEQFMFLYL</sequence>
<keyword evidence="4" id="KW-1185">Reference proteome</keyword>
<dbReference type="GO" id="GO:0005737">
    <property type="term" value="C:cytoplasm"/>
    <property type="evidence" value="ECO:0007669"/>
    <property type="project" value="TreeGrafter"/>
</dbReference>
<name>A0A1I7RZE0_BURXY</name>
<evidence type="ECO:0000313" key="5">
    <source>
        <dbReference type="WBParaSite" id="BXY_0611000.1"/>
    </source>
</evidence>
<protein>
    <submittedName>
        <fullName evidence="2">(pine wood nematode) hypothetical protein</fullName>
    </submittedName>
    <submittedName>
        <fullName evidence="5">N-acetyltransferase domain-containing protein</fullName>
    </submittedName>
</protein>
<dbReference type="SMR" id="A0A1I7RZE0"/>
<dbReference type="Proteomes" id="UP000582659">
    <property type="component" value="Unassembled WGS sequence"/>
</dbReference>
<evidence type="ECO:0000313" key="4">
    <source>
        <dbReference type="Proteomes" id="UP000659654"/>
    </source>
</evidence>
<dbReference type="Proteomes" id="UP000095284">
    <property type="component" value="Unplaced"/>
</dbReference>
<dbReference type="GO" id="GO:0008080">
    <property type="term" value="F:N-acetyltransferase activity"/>
    <property type="evidence" value="ECO:0007669"/>
    <property type="project" value="InterPro"/>
</dbReference>
<feature type="domain" description="N-acetyltransferase" evidence="1">
    <location>
        <begin position="4"/>
        <end position="160"/>
    </location>
</feature>
<dbReference type="PANTHER" id="PTHR13538:SF4">
    <property type="entry name" value="N-ALPHA-ACETYLTRANSFERASE 80"/>
    <property type="match status" value="1"/>
</dbReference>
<evidence type="ECO:0000313" key="2">
    <source>
        <dbReference type="EMBL" id="CAD5220411.1"/>
    </source>
</evidence>
<dbReference type="Proteomes" id="UP000659654">
    <property type="component" value="Unassembled WGS sequence"/>
</dbReference>
<dbReference type="PROSITE" id="PS51186">
    <property type="entry name" value="GNAT"/>
    <property type="match status" value="1"/>
</dbReference>
<dbReference type="eggNOG" id="KOG3397">
    <property type="taxonomic scope" value="Eukaryota"/>
</dbReference>
<dbReference type="SUPFAM" id="SSF55729">
    <property type="entry name" value="Acyl-CoA N-acyltransferases (Nat)"/>
    <property type="match status" value="1"/>
</dbReference>
<reference evidence="5" key="1">
    <citation type="submission" date="2016-11" db="UniProtKB">
        <authorList>
            <consortium name="WormBaseParasite"/>
        </authorList>
    </citation>
    <scope>IDENTIFICATION</scope>
</reference>
<gene>
    <name evidence="2" type="ORF">BXYJ_LOCUS6165</name>
</gene>
<dbReference type="GO" id="GO:1905502">
    <property type="term" value="F:acetyl-CoA binding"/>
    <property type="evidence" value="ECO:0007669"/>
    <property type="project" value="TreeGrafter"/>
</dbReference>
<evidence type="ECO:0000313" key="3">
    <source>
        <dbReference type="Proteomes" id="UP000095284"/>
    </source>
</evidence>
<dbReference type="EMBL" id="CAJFDI010000003">
    <property type="protein sequence ID" value="CAD5220411.1"/>
    <property type="molecule type" value="Genomic_DNA"/>
</dbReference>
<evidence type="ECO:0000259" key="1">
    <source>
        <dbReference type="PROSITE" id="PS51186"/>
    </source>
</evidence>
<dbReference type="InterPro" id="IPR039840">
    <property type="entry name" value="NAA80"/>
</dbReference>
<dbReference type="AlphaFoldDB" id="A0A1I7RZE0"/>
<dbReference type="OrthoDB" id="329272at2759"/>
<dbReference type="PANTHER" id="PTHR13538">
    <property type="entry name" value="N-ACETYLTRANSFERASE 6"/>
    <property type="match status" value="1"/>
</dbReference>
<dbReference type="WBParaSite" id="BXY_0611000.1">
    <property type="protein sequence ID" value="BXY_0611000.1"/>
    <property type="gene ID" value="BXY_0611000"/>
</dbReference>